<organism evidence="2 3">
    <name type="scientific">Epicoccum nigrum</name>
    <name type="common">Soil fungus</name>
    <name type="synonym">Epicoccum purpurascens</name>
    <dbReference type="NCBI Taxonomy" id="105696"/>
    <lineage>
        <taxon>Eukaryota</taxon>
        <taxon>Fungi</taxon>
        <taxon>Dikarya</taxon>
        <taxon>Ascomycota</taxon>
        <taxon>Pezizomycotina</taxon>
        <taxon>Dothideomycetes</taxon>
        <taxon>Pleosporomycetidae</taxon>
        <taxon>Pleosporales</taxon>
        <taxon>Pleosporineae</taxon>
        <taxon>Didymellaceae</taxon>
        <taxon>Epicoccum</taxon>
    </lineage>
</organism>
<reference evidence="2 3" key="1">
    <citation type="journal article" date="2017" name="Genome Announc.">
        <title>Genome sequence of the saprophytic ascomycete Epicoccum nigrum ICMP 19927 strain isolated from New Zealand.</title>
        <authorList>
            <person name="Fokin M."/>
            <person name="Fleetwood D."/>
            <person name="Weir B.S."/>
            <person name="Villas-Boas S.G."/>
        </authorList>
    </citation>
    <scope>NUCLEOTIDE SEQUENCE [LARGE SCALE GENOMIC DNA]</scope>
    <source>
        <strain evidence="2 3">ICMP 19927</strain>
    </source>
</reference>
<dbReference type="AlphaFoldDB" id="A0A1Y2MDP5"/>
<dbReference type="InParanoid" id="A0A1Y2MDP5"/>
<dbReference type="EMBL" id="KZ107838">
    <property type="protein sequence ID" value="OSS53597.1"/>
    <property type="molecule type" value="Genomic_DNA"/>
</dbReference>
<dbReference type="Proteomes" id="UP000193240">
    <property type="component" value="Unassembled WGS sequence"/>
</dbReference>
<gene>
    <name evidence="2" type="ORF">B5807_01057</name>
</gene>
<keyword evidence="3" id="KW-1185">Reference proteome</keyword>
<protein>
    <submittedName>
        <fullName evidence="2">Uncharacterized protein</fullName>
    </submittedName>
</protein>
<evidence type="ECO:0000313" key="2">
    <source>
        <dbReference type="EMBL" id="OSS53597.1"/>
    </source>
</evidence>
<sequence>MPALCSRDLEKVLRPLLKIKAPKRLTQEDDHDSLQKVLDGMREKADVSLRAKRRPESKAHGPDSVAVEIVEVDKVQAPTQVPTLSAALQRAIADNLHVREDSDQAALGEEDWDMWSEASKASHSDDAQDGFSTAAVEIPSNPDDDMSYLEDKEDWEVVAGSDINDEK</sequence>
<feature type="compositionally biased region" description="Basic and acidic residues" evidence="1">
    <location>
        <begin position="25"/>
        <end position="61"/>
    </location>
</feature>
<feature type="region of interest" description="Disordered" evidence="1">
    <location>
        <begin position="25"/>
        <end position="63"/>
    </location>
</feature>
<evidence type="ECO:0000313" key="3">
    <source>
        <dbReference type="Proteomes" id="UP000193240"/>
    </source>
</evidence>
<proteinExistence type="predicted"/>
<feature type="region of interest" description="Disordered" evidence="1">
    <location>
        <begin position="116"/>
        <end position="146"/>
    </location>
</feature>
<accession>A0A1Y2MDP5</accession>
<name>A0A1Y2MDP5_EPING</name>
<evidence type="ECO:0000256" key="1">
    <source>
        <dbReference type="SAM" id="MobiDB-lite"/>
    </source>
</evidence>